<accession>A0AAN6UEC1</accession>
<reference evidence="2" key="1">
    <citation type="journal article" date="2023" name="Mol. Phylogenet. Evol.">
        <title>Genome-scale phylogeny and comparative genomics of the fungal order Sordariales.</title>
        <authorList>
            <person name="Hensen N."/>
            <person name="Bonometti L."/>
            <person name="Westerberg I."/>
            <person name="Brannstrom I.O."/>
            <person name="Guillou S."/>
            <person name="Cros-Aarteil S."/>
            <person name="Calhoun S."/>
            <person name="Haridas S."/>
            <person name="Kuo A."/>
            <person name="Mondo S."/>
            <person name="Pangilinan J."/>
            <person name="Riley R."/>
            <person name="LaButti K."/>
            <person name="Andreopoulos B."/>
            <person name="Lipzen A."/>
            <person name="Chen C."/>
            <person name="Yan M."/>
            <person name="Daum C."/>
            <person name="Ng V."/>
            <person name="Clum A."/>
            <person name="Steindorff A."/>
            <person name="Ohm R.A."/>
            <person name="Martin F."/>
            <person name="Silar P."/>
            <person name="Natvig D.O."/>
            <person name="Lalanne C."/>
            <person name="Gautier V."/>
            <person name="Ament-Velasquez S.L."/>
            <person name="Kruys A."/>
            <person name="Hutchinson M.I."/>
            <person name="Powell A.J."/>
            <person name="Barry K."/>
            <person name="Miller A.N."/>
            <person name="Grigoriev I.V."/>
            <person name="Debuchy R."/>
            <person name="Gladieux P."/>
            <person name="Hiltunen Thoren M."/>
            <person name="Johannesson H."/>
        </authorList>
    </citation>
    <scope>NUCLEOTIDE SEQUENCE</scope>
    <source>
        <strain evidence="2">CBS 123565</strain>
    </source>
</reference>
<reference evidence="2" key="2">
    <citation type="submission" date="2023-05" db="EMBL/GenBank/DDBJ databases">
        <authorList>
            <consortium name="Lawrence Berkeley National Laboratory"/>
            <person name="Steindorff A."/>
            <person name="Hensen N."/>
            <person name="Bonometti L."/>
            <person name="Westerberg I."/>
            <person name="Brannstrom I.O."/>
            <person name="Guillou S."/>
            <person name="Cros-Aarteil S."/>
            <person name="Calhoun S."/>
            <person name="Haridas S."/>
            <person name="Kuo A."/>
            <person name="Mondo S."/>
            <person name="Pangilinan J."/>
            <person name="Riley R."/>
            <person name="Labutti K."/>
            <person name="Andreopoulos B."/>
            <person name="Lipzen A."/>
            <person name="Chen C."/>
            <person name="Yanf M."/>
            <person name="Daum C."/>
            <person name="Ng V."/>
            <person name="Clum A."/>
            <person name="Ohm R."/>
            <person name="Martin F."/>
            <person name="Silar P."/>
            <person name="Natvig D."/>
            <person name="Lalanne C."/>
            <person name="Gautier V."/>
            <person name="Ament-Velasquez S.L."/>
            <person name="Kruys A."/>
            <person name="Hutchinson M.I."/>
            <person name="Powell A.J."/>
            <person name="Barry K."/>
            <person name="Miller A.N."/>
            <person name="Grigoriev I.V."/>
            <person name="Debuchy R."/>
            <person name="Gladieux P."/>
            <person name="Thoren M.H."/>
            <person name="Johannesson H."/>
        </authorList>
    </citation>
    <scope>NUCLEOTIDE SEQUENCE</scope>
    <source>
        <strain evidence="2">CBS 123565</strain>
    </source>
</reference>
<gene>
    <name evidence="2" type="ORF">BT67DRAFT_486143</name>
</gene>
<dbReference type="Proteomes" id="UP001304895">
    <property type="component" value="Unassembled WGS sequence"/>
</dbReference>
<organism evidence="2 3">
    <name type="scientific">Trichocladium antarcticum</name>
    <dbReference type="NCBI Taxonomy" id="1450529"/>
    <lineage>
        <taxon>Eukaryota</taxon>
        <taxon>Fungi</taxon>
        <taxon>Dikarya</taxon>
        <taxon>Ascomycota</taxon>
        <taxon>Pezizomycotina</taxon>
        <taxon>Sordariomycetes</taxon>
        <taxon>Sordariomycetidae</taxon>
        <taxon>Sordariales</taxon>
        <taxon>Chaetomiaceae</taxon>
        <taxon>Trichocladium</taxon>
    </lineage>
</organism>
<feature type="region of interest" description="Disordered" evidence="1">
    <location>
        <begin position="392"/>
        <end position="470"/>
    </location>
</feature>
<evidence type="ECO:0000313" key="3">
    <source>
        <dbReference type="Proteomes" id="UP001304895"/>
    </source>
</evidence>
<evidence type="ECO:0000256" key="1">
    <source>
        <dbReference type="SAM" id="MobiDB-lite"/>
    </source>
</evidence>
<keyword evidence="3" id="KW-1185">Reference proteome</keyword>
<feature type="compositionally biased region" description="Basic and acidic residues" evidence="1">
    <location>
        <begin position="440"/>
        <end position="456"/>
    </location>
</feature>
<proteinExistence type="predicted"/>
<sequence length="470" mass="54324">MASKPLAREIVAYTDVELDQYLNENGRIVAVQDPKNLPESFIQRLRDRVHNASRSRPVDLDLVSARLQQAAPRNEVESLYSLSEDATRLLGLVDLSQTPSSQSSDPEEELCERVRYERVYHDELVRNGGRPWYPIHLLEEVSKNPREYSELLRAWQPMPEALPYSFAVFEMQFGRWVRFGEWQRKKRAEFEGRMSEYTAWAKKLLAKDSVPRSFEFHEDPTRQDKLTTWIEYLTHEVYFYKFRYAWHERRQKWYSKQWQKVVDSGLLRPHETFEFIMGLDSSFQRSNEKGQARKAVESAQSALSSAQQAISDSSQPSASALQTLSAAQSRLDSARESFDVIKKRNDSVYDFFIKTSKYRETKSKAERHVMLLQWIREQVPLVEAELQQLDTTDGASDVGLGVRDDGPAEAGEGHQTVKQRKSGEEKQLFLSAGGTAAETRAQKRSRDNHAQDDTPPPKRSRHHVHPKTSD</sequence>
<evidence type="ECO:0000313" key="2">
    <source>
        <dbReference type="EMBL" id="KAK4131478.1"/>
    </source>
</evidence>
<feature type="compositionally biased region" description="Basic residues" evidence="1">
    <location>
        <begin position="458"/>
        <end position="470"/>
    </location>
</feature>
<comment type="caution">
    <text evidence="2">The sequence shown here is derived from an EMBL/GenBank/DDBJ whole genome shotgun (WGS) entry which is preliminary data.</text>
</comment>
<dbReference type="AlphaFoldDB" id="A0AAN6UEC1"/>
<name>A0AAN6UEC1_9PEZI</name>
<protein>
    <submittedName>
        <fullName evidence="2">Uncharacterized protein</fullName>
    </submittedName>
</protein>
<dbReference type="EMBL" id="MU853424">
    <property type="protein sequence ID" value="KAK4131478.1"/>
    <property type="molecule type" value="Genomic_DNA"/>
</dbReference>